<dbReference type="KEGG" id="tet:TTHERM_00640000"/>
<dbReference type="RefSeq" id="XP_001015317.3">
    <property type="nucleotide sequence ID" value="XM_001015317.3"/>
</dbReference>
<organism evidence="1 2">
    <name type="scientific">Tetrahymena thermophila (strain SB210)</name>
    <dbReference type="NCBI Taxonomy" id="312017"/>
    <lineage>
        <taxon>Eukaryota</taxon>
        <taxon>Sar</taxon>
        <taxon>Alveolata</taxon>
        <taxon>Ciliophora</taxon>
        <taxon>Intramacronucleata</taxon>
        <taxon>Oligohymenophorea</taxon>
        <taxon>Hymenostomatida</taxon>
        <taxon>Tetrahymenina</taxon>
        <taxon>Tetrahymenidae</taxon>
        <taxon>Tetrahymena</taxon>
    </lineage>
</organism>
<gene>
    <name evidence="1" type="ORF">TTHERM_00640000</name>
</gene>
<dbReference type="InParanoid" id="Q23F33"/>
<dbReference type="GeneID" id="7831632"/>
<name>Q23F33_TETTS</name>
<dbReference type="Proteomes" id="UP000009168">
    <property type="component" value="Unassembled WGS sequence"/>
</dbReference>
<proteinExistence type="predicted"/>
<dbReference type="AlphaFoldDB" id="Q23F33"/>
<reference evidence="2" key="1">
    <citation type="journal article" date="2006" name="PLoS Biol.">
        <title>Macronuclear genome sequence of the ciliate Tetrahymena thermophila, a model eukaryote.</title>
        <authorList>
            <person name="Eisen J.A."/>
            <person name="Coyne R.S."/>
            <person name="Wu M."/>
            <person name="Wu D."/>
            <person name="Thiagarajan M."/>
            <person name="Wortman J.R."/>
            <person name="Badger J.H."/>
            <person name="Ren Q."/>
            <person name="Amedeo P."/>
            <person name="Jones K.M."/>
            <person name="Tallon L.J."/>
            <person name="Delcher A.L."/>
            <person name="Salzberg S.L."/>
            <person name="Silva J.C."/>
            <person name="Haas B.J."/>
            <person name="Majoros W.H."/>
            <person name="Farzad M."/>
            <person name="Carlton J.M."/>
            <person name="Smith R.K. Jr."/>
            <person name="Garg J."/>
            <person name="Pearlman R.E."/>
            <person name="Karrer K.M."/>
            <person name="Sun L."/>
            <person name="Manning G."/>
            <person name="Elde N.C."/>
            <person name="Turkewitz A.P."/>
            <person name="Asai D.J."/>
            <person name="Wilkes D.E."/>
            <person name="Wang Y."/>
            <person name="Cai H."/>
            <person name="Collins K."/>
            <person name="Stewart B.A."/>
            <person name="Lee S.R."/>
            <person name="Wilamowska K."/>
            <person name="Weinberg Z."/>
            <person name="Ruzzo W.L."/>
            <person name="Wloga D."/>
            <person name="Gaertig J."/>
            <person name="Frankel J."/>
            <person name="Tsao C.-C."/>
            <person name="Gorovsky M.A."/>
            <person name="Keeling P.J."/>
            <person name="Waller R.F."/>
            <person name="Patron N.J."/>
            <person name="Cherry J.M."/>
            <person name="Stover N.A."/>
            <person name="Krieger C.J."/>
            <person name="del Toro C."/>
            <person name="Ryder H.F."/>
            <person name="Williamson S.C."/>
            <person name="Barbeau R.A."/>
            <person name="Hamilton E.P."/>
            <person name="Orias E."/>
        </authorList>
    </citation>
    <scope>NUCLEOTIDE SEQUENCE [LARGE SCALE GENOMIC DNA]</scope>
    <source>
        <strain evidence="2">SB210</strain>
    </source>
</reference>
<dbReference type="EMBL" id="GG662707">
    <property type="protein sequence ID" value="EAR95072.3"/>
    <property type="molecule type" value="Genomic_DNA"/>
</dbReference>
<dbReference type="HOGENOM" id="CLU_432483_0_0_1"/>
<keyword evidence="2" id="KW-1185">Reference proteome</keyword>
<evidence type="ECO:0000313" key="1">
    <source>
        <dbReference type="EMBL" id="EAR95072.3"/>
    </source>
</evidence>
<protein>
    <submittedName>
        <fullName evidence="1">Uncharacterized protein</fullName>
    </submittedName>
</protein>
<accession>Q23F33</accession>
<evidence type="ECO:0000313" key="2">
    <source>
        <dbReference type="Proteomes" id="UP000009168"/>
    </source>
</evidence>
<sequence>MSNIPQKNNKRKQIQSLDLISQPRKLIQKNEMDELMPVSLQEDLNQDLFNSMKDPKNSINIGLELEQQISVQLKKLNGQVIQKMKINEAREFTKLYPYEIDYLIEENGKLYAVASWGSTQFDLNSLPKEEQEYYLKQYNAKTNYEQRKTRIALTDEQIDYVNQVINMQLNDEIVLVLRILHKTHGIEPVFESEYQSKVFKSFMKQPDAAFLIFLQDIDPQVGLDINAFCQTHQIDMKSVQVNYIKKNKQLKLRFTSLHQYERFVLYYKSINIQIKSDENNQDQTSQVLQALKNMYKQIVTKRKVSEKSNIVEQKGENTPTNIKPLMFGVKDDEISCDKNQNRLKDIQFLSSDRQIELSNNMLDLKAGEKFSQIPQDHIESESLIIDYLDKNKKLNVEQAEQLQPVQKKVNYEKGITQHQGQPPNLMTECLEQKEVIPQDKSLYIKQQLNKIKNENVANDQVLEFIIDFQEILNKMAQDKRFYKTKFGIPKLKERKSINQLKNEHNVYFEKAQQLKGKPFSNQLLIVEEYKKKYSILGFRSFMVAKMINENISMKSISQSKFFNIIA</sequence>